<dbReference type="EMBL" id="CAGKOT010000001">
    <property type="protein sequence ID" value="CAB5294551.1"/>
    <property type="molecule type" value="Genomic_DNA"/>
</dbReference>
<gene>
    <name evidence="3" type="ORF">CHRIB12_LOCUS353</name>
</gene>
<reference evidence="3" key="1">
    <citation type="submission" date="2020-05" db="EMBL/GenBank/DDBJ databases">
        <authorList>
            <person name="Rincon C."/>
            <person name="Sanders R I."/>
            <person name="Robbins C."/>
            <person name="Chaturvedi A."/>
        </authorList>
    </citation>
    <scope>NUCLEOTIDE SEQUENCE</scope>
    <source>
        <strain evidence="3">CHB12</strain>
    </source>
</reference>
<evidence type="ECO:0000313" key="4">
    <source>
        <dbReference type="Proteomes" id="UP000684084"/>
    </source>
</evidence>
<evidence type="ECO:0000256" key="1">
    <source>
        <dbReference type="SAM" id="MobiDB-lite"/>
    </source>
</evidence>
<dbReference type="VEuPathDB" id="FungiDB:RhiirFUN_007866"/>
<organism evidence="3 4">
    <name type="scientific">Rhizophagus irregularis</name>
    <dbReference type="NCBI Taxonomy" id="588596"/>
    <lineage>
        <taxon>Eukaryota</taxon>
        <taxon>Fungi</taxon>
        <taxon>Fungi incertae sedis</taxon>
        <taxon>Mucoromycota</taxon>
        <taxon>Glomeromycotina</taxon>
        <taxon>Glomeromycetes</taxon>
        <taxon>Glomerales</taxon>
        <taxon>Glomeraceae</taxon>
        <taxon>Rhizophagus</taxon>
    </lineage>
</organism>
<dbReference type="PANTHER" id="PTHR31669">
    <property type="entry name" value="PROTEIN FAR1-RELATED SEQUENCE 10-RELATED"/>
    <property type="match status" value="1"/>
</dbReference>
<name>A0A916DWE6_9GLOM</name>
<dbReference type="Pfam" id="PF03101">
    <property type="entry name" value="FAR1"/>
    <property type="match status" value="1"/>
</dbReference>
<dbReference type="InterPro" id="IPR004330">
    <property type="entry name" value="FAR1_DNA_bnd_dom"/>
</dbReference>
<dbReference type="AlphaFoldDB" id="A0A916DWE6"/>
<evidence type="ECO:0000259" key="2">
    <source>
        <dbReference type="Pfam" id="PF03101"/>
    </source>
</evidence>
<dbReference type="GO" id="GO:0006355">
    <property type="term" value="P:regulation of DNA-templated transcription"/>
    <property type="evidence" value="ECO:0007669"/>
    <property type="project" value="InterPro"/>
</dbReference>
<feature type="region of interest" description="Disordered" evidence="1">
    <location>
        <begin position="1"/>
        <end position="26"/>
    </location>
</feature>
<comment type="caution">
    <text evidence="3">The sequence shown here is derived from an EMBL/GenBank/DDBJ whole genome shotgun (WGS) entry which is preliminary data.</text>
</comment>
<feature type="region of interest" description="Disordered" evidence="1">
    <location>
        <begin position="217"/>
        <end position="239"/>
    </location>
</feature>
<dbReference type="PANTHER" id="PTHR31669:SF251">
    <property type="entry name" value="PROTEIN FAR1-RELATED SEQUENCE"/>
    <property type="match status" value="1"/>
</dbReference>
<protein>
    <recommendedName>
        <fullName evidence="2">FAR1 domain-containing protein</fullName>
    </recommendedName>
</protein>
<feature type="compositionally biased region" description="Polar residues" evidence="1">
    <location>
        <begin position="10"/>
        <end position="26"/>
    </location>
</feature>
<accession>A0A916DWE6</accession>
<evidence type="ECO:0000313" key="3">
    <source>
        <dbReference type="EMBL" id="CAB5294551.1"/>
    </source>
</evidence>
<feature type="domain" description="FAR1" evidence="2">
    <location>
        <begin position="48"/>
        <end position="133"/>
    </location>
</feature>
<sequence>MSHESELPSLDTTDSSPQNESNSGQSTETLLYKGRVFTSWNQAFYIIESWAKQQGFNIIYNRVERNPDRTLRKRTIQCEHQGDYNTKSNGKQTKTKRIGCTWHINLSEPFSNNPSKHVYITTFNNTHSHNLNPDIIQFGDNKQIPSEIMKEIEFLTVQCKMGATSQRQYLEAKFPGQLIYNNDLYQAIQYFRPQTRNDSNDAAKLYAKLLETSQNNTGRKVKNQASIRHQSVTNQVPDW</sequence>
<dbReference type="Proteomes" id="UP000684084">
    <property type="component" value="Unassembled WGS sequence"/>
</dbReference>
<proteinExistence type="predicted"/>
<dbReference type="OrthoDB" id="2362940at2759"/>
<dbReference type="InterPro" id="IPR031052">
    <property type="entry name" value="FHY3/FAR1"/>
</dbReference>